<evidence type="ECO:0000313" key="4">
    <source>
        <dbReference type="EMBL" id="OPC79091.1"/>
    </source>
</evidence>
<organism evidence="4 5">
    <name type="scientific">Embleya scabrispora</name>
    <dbReference type="NCBI Taxonomy" id="159449"/>
    <lineage>
        <taxon>Bacteria</taxon>
        <taxon>Bacillati</taxon>
        <taxon>Actinomycetota</taxon>
        <taxon>Actinomycetes</taxon>
        <taxon>Kitasatosporales</taxon>
        <taxon>Streptomycetaceae</taxon>
        <taxon>Embleya</taxon>
    </lineage>
</organism>
<dbReference type="FunFam" id="3.90.850.10:FF:000002">
    <property type="entry name" value="2-hydroxyhepta-2,4-diene-1,7-dioate isomerase"/>
    <property type="match status" value="1"/>
</dbReference>
<keyword evidence="5" id="KW-1185">Reference proteome</keyword>
<comment type="similarity">
    <text evidence="1">Belongs to the FAH family.</text>
</comment>
<evidence type="ECO:0000256" key="1">
    <source>
        <dbReference type="ARBA" id="ARBA00010211"/>
    </source>
</evidence>
<comment type="caution">
    <text evidence="4">The sequence shown here is derived from an EMBL/GenBank/DDBJ whole genome shotgun (WGS) entry which is preliminary data.</text>
</comment>
<keyword evidence="4" id="KW-0413">Isomerase</keyword>
<dbReference type="GO" id="GO:0046872">
    <property type="term" value="F:metal ion binding"/>
    <property type="evidence" value="ECO:0007669"/>
    <property type="project" value="UniProtKB-KW"/>
</dbReference>
<evidence type="ECO:0000259" key="3">
    <source>
        <dbReference type="Pfam" id="PF01557"/>
    </source>
</evidence>
<dbReference type="AlphaFoldDB" id="A0A1T3NR42"/>
<dbReference type="InterPro" id="IPR036663">
    <property type="entry name" value="Fumarylacetoacetase_C_sf"/>
</dbReference>
<dbReference type="GO" id="GO:0016853">
    <property type="term" value="F:isomerase activity"/>
    <property type="evidence" value="ECO:0007669"/>
    <property type="project" value="UniProtKB-KW"/>
</dbReference>
<dbReference type="Proteomes" id="UP000190037">
    <property type="component" value="Unassembled WGS sequence"/>
</dbReference>
<dbReference type="GO" id="GO:0019752">
    <property type="term" value="P:carboxylic acid metabolic process"/>
    <property type="evidence" value="ECO:0007669"/>
    <property type="project" value="UniProtKB-ARBA"/>
</dbReference>
<dbReference type="RefSeq" id="WP_078980305.1">
    <property type="nucleotide sequence ID" value="NZ_MWQN01000002.1"/>
</dbReference>
<dbReference type="Pfam" id="PF01557">
    <property type="entry name" value="FAA_hydrolase"/>
    <property type="match status" value="1"/>
</dbReference>
<keyword evidence="2" id="KW-0479">Metal-binding</keyword>
<dbReference type="SUPFAM" id="SSF56529">
    <property type="entry name" value="FAH"/>
    <property type="match status" value="1"/>
</dbReference>
<protein>
    <submittedName>
        <fullName evidence="4">5-carboxymethyl-2-hydroxymuconate isomerase</fullName>
    </submittedName>
</protein>
<evidence type="ECO:0000313" key="5">
    <source>
        <dbReference type="Proteomes" id="UP000190037"/>
    </source>
</evidence>
<accession>A0A1T3NR42</accession>
<feature type="domain" description="Fumarylacetoacetase-like C-terminal" evidence="3">
    <location>
        <begin position="68"/>
        <end position="274"/>
    </location>
</feature>
<dbReference type="OrthoDB" id="9805307at2"/>
<gene>
    <name evidence="4" type="ORF">B4N89_33905</name>
</gene>
<dbReference type="PANTHER" id="PTHR42796">
    <property type="entry name" value="FUMARYLACETOACETATE HYDROLASE DOMAIN-CONTAINING PROTEIN 2A-RELATED"/>
    <property type="match status" value="1"/>
</dbReference>
<dbReference type="STRING" id="159449.B4N89_33905"/>
<dbReference type="EMBL" id="MWQN01000002">
    <property type="protein sequence ID" value="OPC79091.1"/>
    <property type="molecule type" value="Genomic_DNA"/>
</dbReference>
<dbReference type="PANTHER" id="PTHR42796:SF4">
    <property type="entry name" value="FUMARYLACETOACETATE HYDROLASE DOMAIN-CONTAINING PROTEIN 2A"/>
    <property type="match status" value="1"/>
</dbReference>
<dbReference type="InterPro" id="IPR051121">
    <property type="entry name" value="FAH"/>
</dbReference>
<sequence length="283" mass="29696">MRLATVDCEGRAVAVVERDGGLYRLDGPGDGTLGALVAAGPEAVRAVADAAVEPVRATRHLAPLRPGKIVAIGLNYLDHIREAGVEPPSNPLVFAKFPSSVIGSGDAVVVDTELTKDVDWEVELGVVLGRPLRNADKDEAMAAIAGYTVANDVSARDLQFGDGQWVRGKSLDTFCPLGPVLVTPDEVADPQALALRTRVNGQLVQDSSTAEMLFGIAELLSYCSRAFTLEPGDLVLTGTPWGCGAFMDPPRRLAPGDVLETEIEGIGVLVNPVVGAEARPGRP</sequence>
<proteinExistence type="inferred from homology"/>
<dbReference type="InterPro" id="IPR011234">
    <property type="entry name" value="Fumarylacetoacetase-like_C"/>
</dbReference>
<evidence type="ECO:0000256" key="2">
    <source>
        <dbReference type="ARBA" id="ARBA00022723"/>
    </source>
</evidence>
<dbReference type="Gene3D" id="3.90.850.10">
    <property type="entry name" value="Fumarylacetoacetase-like, C-terminal domain"/>
    <property type="match status" value="1"/>
</dbReference>
<name>A0A1T3NR42_9ACTN</name>
<reference evidence="4 5" key="1">
    <citation type="submission" date="2017-03" db="EMBL/GenBank/DDBJ databases">
        <title>Draft genome sequence of Streptomyces scabrisporus NF3, endophyte isolated from Amphipterygium adstringens.</title>
        <authorList>
            <person name="Vazquez M."/>
            <person name="Ceapa C.D."/>
            <person name="Rodriguez Luna D."/>
            <person name="Sanchez Esquivel S."/>
        </authorList>
    </citation>
    <scope>NUCLEOTIDE SEQUENCE [LARGE SCALE GENOMIC DNA]</scope>
    <source>
        <strain evidence="4 5">NF3</strain>
    </source>
</reference>